<keyword evidence="8" id="KW-1185">Reference proteome</keyword>
<keyword evidence="2" id="KW-0349">Heme</keyword>
<comment type="caution">
    <text evidence="7">The sequence shown here is derived from an EMBL/GenBank/DDBJ whole genome shotgun (WGS) entry which is preliminary data.</text>
</comment>
<accession>A0ABT7RQH1</accession>
<gene>
    <name evidence="7" type="ORF">QT969_16605</name>
</gene>
<dbReference type="SUPFAM" id="SSF48264">
    <property type="entry name" value="Cytochrome P450"/>
    <property type="match status" value="1"/>
</dbReference>
<sequence>MVRHRREEATIDTAHAEWDPRSEAVQADQVAGYDAMRARGPIAYDGDRSWTVFGHAEAVRILDDPATFSNAVSRHLQIPNGLDGERHRAYRAVVDRYFTVERLAAFEPACRAVAAELVAALPRGRAVEVMSALAEPFADNITCAFMGWPDALRAPLRAWAEKNRRATRAGDRAALSAVAVEFDGHIRAQLDARRGEPVTDPTGELLHETADGRPLRDEEIVSIVRNWTVGELSTIAASVGVVAGFLANHPEVQDRLRTDPSLLVAASDEILRIDPPFVASRRRVTAEHRVAGCLLPVDARVQVLWASVNRDEAVFGDPDEFRLDRDPADNLVYGRGVHYCPGAPLARLELRVLFEELLGGTARITPADGRAAVPARYPNGGFAELTLQFD</sequence>
<organism evidence="7 8">
    <name type="scientific">Rhodococcus indonesiensis</name>
    <dbReference type="NCBI Taxonomy" id="3055869"/>
    <lineage>
        <taxon>Bacteria</taxon>
        <taxon>Bacillati</taxon>
        <taxon>Actinomycetota</taxon>
        <taxon>Actinomycetes</taxon>
        <taxon>Mycobacteriales</taxon>
        <taxon>Nocardiaceae</taxon>
        <taxon>Rhodococcus</taxon>
    </lineage>
</organism>
<dbReference type="PRINTS" id="PR00359">
    <property type="entry name" value="BP450"/>
</dbReference>
<dbReference type="RefSeq" id="WP_289380090.1">
    <property type="nucleotide sequence ID" value="NZ_JAUBOF010000062.1"/>
</dbReference>
<evidence type="ECO:0000256" key="2">
    <source>
        <dbReference type="ARBA" id="ARBA00022617"/>
    </source>
</evidence>
<dbReference type="InterPro" id="IPR036396">
    <property type="entry name" value="Cyt_P450_sf"/>
</dbReference>
<reference evidence="7 8" key="1">
    <citation type="submission" date="2023-06" db="EMBL/GenBank/DDBJ databases">
        <title>Rhodococcus indonesiensis sp. nov a new member of the Rhodococcus ruber lineage isolated from a sediment of neutral hot spring.</title>
        <authorList>
            <person name="Kusuma A.B."/>
            <person name="Fenylestari G."/>
            <person name="Ammar F."/>
            <person name="Nouioui I."/>
            <person name="Goodfellow M."/>
        </authorList>
    </citation>
    <scope>NUCLEOTIDE SEQUENCE [LARGE SCALE GENOMIC DNA]</scope>
    <source>
        <strain evidence="7 8">CSLK01-03</strain>
    </source>
</reference>
<evidence type="ECO:0000256" key="1">
    <source>
        <dbReference type="ARBA" id="ARBA00010617"/>
    </source>
</evidence>
<proteinExistence type="inferred from homology"/>
<evidence type="ECO:0000256" key="4">
    <source>
        <dbReference type="ARBA" id="ARBA00023002"/>
    </source>
</evidence>
<protein>
    <submittedName>
        <fullName evidence="7">Cytochrome P450</fullName>
    </submittedName>
</protein>
<evidence type="ECO:0000313" key="7">
    <source>
        <dbReference type="EMBL" id="MDM7489902.1"/>
    </source>
</evidence>
<dbReference type="InterPro" id="IPR002397">
    <property type="entry name" value="Cyt_P450_B"/>
</dbReference>
<evidence type="ECO:0000256" key="6">
    <source>
        <dbReference type="ARBA" id="ARBA00023033"/>
    </source>
</evidence>
<dbReference type="EMBL" id="JAUBOF010000062">
    <property type="protein sequence ID" value="MDM7489902.1"/>
    <property type="molecule type" value="Genomic_DNA"/>
</dbReference>
<keyword evidence="3" id="KW-0479">Metal-binding</keyword>
<evidence type="ECO:0000256" key="3">
    <source>
        <dbReference type="ARBA" id="ARBA00022723"/>
    </source>
</evidence>
<dbReference type="InterPro" id="IPR001128">
    <property type="entry name" value="Cyt_P450"/>
</dbReference>
<comment type="similarity">
    <text evidence="1">Belongs to the cytochrome P450 family.</text>
</comment>
<dbReference type="Pfam" id="PF00067">
    <property type="entry name" value="p450"/>
    <property type="match status" value="1"/>
</dbReference>
<evidence type="ECO:0000313" key="8">
    <source>
        <dbReference type="Proteomes" id="UP001233164"/>
    </source>
</evidence>
<dbReference type="Gene3D" id="1.10.630.10">
    <property type="entry name" value="Cytochrome P450"/>
    <property type="match status" value="1"/>
</dbReference>
<dbReference type="PANTHER" id="PTHR46696">
    <property type="entry name" value="P450, PUTATIVE (EUROFUNG)-RELATED"/>
    <property type="match status" value="1"/>
</dbReference>
<keyword evidence="4" id="KW-0560">Oxidoreductase</keyword>
<evidence type="ECO:0000256" key="5">
    <source>
        <dbReference type="ARBA" id="ARBA00023004"/>
    </source>
</evidence>
<keyword evidence="5" id="KW-0408">Iron</keyword>
<dbReference type="PANTHER" id="PTHR46696:SF6">
    <property type="entry name" value="P450, PUTATIVE (EUROFUNG)-RELATED"/>
    <property type="match status" value="1"/>
</dbReference>
<keyword evidence="6" id="KW-0503">Monooxygenase</keyword>
<dbReference type="Proteomes" id="UP001233164">
    <property type="component" value="Unassembled WGS sequence"/>
</dbReference>
<name>A0ABT7RQH1_9NOCA</name>